<dbReference type="InterPro" id="IPR036249">
    <property type="entry name" value="Thioredoxin-like_sf"/>
</dbReference>
<evidence type="ECO:0000256" key="2">
    <source>
        <dbReference type="ARBA" id="ARBA00023004"/>
    </source>
</evidence>
<feature type="domain" description="Glutaredoxin" evidence="4">
    <location>
        <begin position="14"/>
        <end position="64"/>
    </location>
</feature>
<reference evidence="5 6" key="1">
    <citation type="journal article" date="2019" name="Sci. Data">
        <title>Hybrid genome assembly and annotation of Danionella translucida.</title>
        <authorList>
            <person name="Kadobianskyi M."/>
            <person name="Schulze L."/>
            <person name="Schuelke M."/>
            <person name="Judkewitz B."/>
        </authorList>
    </citation>
    <scope>NUCLEOTIDE SEQUENCE [LARGE SCALE GENOMIC DNA]</scope>
    <source>
        <strain evidence="5 6">Bolton</strain>
    </source>
</reference>
<dbReference type="GO" id="GO:0046872">
    <property type="term" value="F:metal ion binding"/>
    <property type="evidence" value="ECO:0007669"/>
    <property type="project" value="UniProtKB-KW"/>
</dbReference>
<dbReference type="GO" id="GO:0006879">
    <property type="term" value="P:intracellular iron ion homeostasis"/>
    <property type="evidence" value="ECO:0007669"/>
    <property type="project" value="TreeGrafter"/>
</dbReference>
<evidence type="ECO:0000313" key="6">
    <source>
        <dbReference type="Proteomes" id="UP000316079"/>
    </source>
</evidence>
<dbReference type="InterPro" id="IPR033658">
    <property type="entry name" value="GRX_PICOT-like"/>
</dbReference>
<dbReference type="Proteomes" id="UP000316079">
    <property type="component" value="Unassembled WGS sequence"/>
</dbReference>
<proteinExistence type="predicted"/>
<dbReference type="Pfam" id="PF00462">
    <property type="entry name" value="Glutaredoxin"/>
    <property type="match status" value="1"/>
</dbReference>
<organism evidence="5 6">
    <name type="scientific">Danionella cerebrum</name>
    <dbReference type="NCBI Taxonomy" id="2873325"/>
    <lineage>
        <taxon>Eukaryota</taxon>
        <taxon>Metazoa</taxon>
        <taxon>Chordata</taxon>
        <taxon>Craniata</taxon>
        <taxon>Vertebrata</taxon>
        <taxon>Euteleostomi</taxon>
        <taxon>Actinopterygii</taxon>
        <taxon>Neopterygii</taxon>
        <taxon>Teleostei</taxon>
        <taxon>Ostariophysi</taxon>
        <taxon>Cypriniformes</taxon>
        <taxon>Danionidae</taxon>
        <taxon>Danioninae</taxon>
        <taxon>Danionella</taxon>
    </lineage>
</organism>
<dbReference type="STRING" id="623744.A0A553RAF2"/>
<dbReference type="AlphaFoldDB" id="A0A553RAF2"/>
<dbReference type="GO" id="GO:0005829">
    <property type="term" value="C:cytosol"/>
    <property type="evidence" value="ECO:0007669"/>
    <property type="project" value="TreeGrafter"/>
</dbReference>
<keyword evidence="2" id="KW-0408">Iron</keyword>
<dbReference type="PANTHER" id="PTHR10293">
    <property type="entry name" value="GLUTAREDOXIN FAMILY MEMBER"/>
    <property type="match status" value="1"/>
</dbReference>
<dbReference type="InterPro" id="IPR004480">
    <property type="entry name" value="Monothiol_GRX-rel"/>
</dbReference>
<evidence type="ECO:0000259" key="4">
    <source>
        <dbReference type="Pfam" id="PF00462"/>
    </source>
</evidence>
<evidence type="ECO:0000313" key="5">
    <source>
        <dbReference type="EMBL" id="TRY99167.1"/>
    </source>
</evidence>
<dbReference type="OrthoDB" id="415696at2759"/>
<keyword evidence="3" id="KW-0411">Iron-sulfur</keyword>
<name>A0A553RAF2_9TELE</name>
<dbReference type="PROSITE" id="PS51354">
    <property type="entry name" value="GLUTAREDOXIN_2"/>
    <property type="match status" value="1"/>
</dbReference>
<dbReference type="PANTHER" id="PTHR10293:SF73">
    <property type="entry name" value="GLUTAREDOXIN-3"/>
    <property type="match status" value="1"/>
</dbReference>
<dbReference type="Gene3D" id="3.40.30.10">
    <property type="entry name" value="Glutaredoxin"/>
    <property type="match status" value="1"/>
</dbReference>
<sequence length="123" mass="14049">MLLCLYLPEYSPTGFSRQIIQILKDHNVQYSSFDILSDEDVRQGLKTYSNWPTYPQVYVNGELIGGLDIVKEMVESGELENTFPKSVSLENRLKSLINKSPVMLFMKGNKEVSELFVSLLLLL</sequence>
<evidence type="ECO:0000256" key="3">
    <source>
        <dbReference type="ARBA" id="ARBA00023014"/>
    </source>
</evidence>
<dbReference type="GO" id="GO:0005634">
    <property type="term" value="C:nucleus"/>
    <property type="evidence" value="ECO:0007669"/>
    <property type="project" value="TreeGrafter"/>
</dbReference>
<dbReference type="InterPro" id="IPR002109">
    <property type="entry name" value="Glutaredoxin"/>
</dbReference>
<keyword evidence="1" id="KW-0479">Metal-binding</keyword>
<gene>
    <name evidence="5" type="ORF">DNTS_030570</name>
</gene>
<dbReference type="EMBL" id="SRMA01025094">
    <property type="protein sequence ID" value="TRY99167.1"/>
    <property type="molecule type" value="Genomic_DNA"/>
</dbReference>
<dbReference type="GO" id="GO:0051536">
    <property type="term" value="F:iron-sulfur cluster binding"/>
    <property type="evidence" value="ECO:0007669"/>
    <property type="project" value="UniProtKB-KW"/>
</dbReference>
<dbReference type="SUPFAM" id="SSF52833">
    <property type="entry name" value="Thioredoxin-like"/>
    <property type="match status" value="1"/>
</dbReference>
<comment type="caution">
    <text evidence="5">The sequence shown here is derived from an EMBL/GenBank/DDBJ whole genome shotgun (WGS) entry which is preliminary data.</text>
</comment>
<protein>
    <recommendedName>
        <fullName evidence="4">Glutaredoxin domain-containing protein</fullName>
    </recommendedName>
</protein>
<dbReference type="CDD" id="cd03028">
    <property type="entry name" value="GRX_PICOT_like"/>
    <property type="match status" value="1"/>
</dbReference>
<accession>A0A553RAF2</accession>
<evidence type="ECO:0000256" key="1">
    <source>
        <dbReference type="ARBA" id="ARBA00022723"/>
    </source>
</evidence>
<keyword evidence="6" id="KW-1185">Reference proteome</keyword>